<accession>A0A9D1DTD9</accession>
<gene>
    <name evidence="2" type="ORF">IAB38_01845</name>
</gene>
<dbReference type="Proteomes" id="UP000824232">
    <property type="component" value="Unassembled WGS sequence"/>
</dbReference>
<evidence type="ECO:0000313" key="3">
    <source>
        <dbReference type="Proteomes" id="UP000824232"/>
    </source>
</evidence>
<keyword evidence="1" id="KW-1133">Transmembrane helix</keyword>
<feature type="transmembrane region" description="Helical" evidence="1">
    <location>
        <begin position="47"/>
        <end position="67"/>
    </location>
</feature>
<comment type="caution">
    <text evidence="2">The sequence shown here is derived from an EMBL/GenBank/DDBJ whole genome shotgun (WGS) entry which is preliminary data.</text>
</comment>
<protein>
    <submittedName>
        <fullName evidence="2">Uncharacterized protein</fullName>
    </submittedName>
</protein>
<evidence type="ECO:0000313" key="2">
    <source>
        <dbReference type="EMBL" id="HIR58769.1"/>
    </source>
</evidence>
<dbReference type="EMBL" id="DVHC01000021">
    <property type="protein sequence ID" value="HIR58769.1"/>
    <property type="molecule type" value="Genomic_DNA"/>
</dbReference>
<sequence length="108" mass="12381">MMNDSKTKTTIIPKLKSNINNLKFSNAAWGFFSGAMTINILNSFEDISVEYTTGLVLLTLAGTAYYYHRNKTKSEEVQKNINELTSITDTVEKEDSKKYRKVNNFREL</sequence>
<keyword evidence="1" id="KW-0472">Membrane</keyword>
<dbReference type="AlphaFoldDB" id="A0A9D1DTD9"/>
<proteinExistence type="predicted"/>
<reference evidence="2" key="1">
    <citation type="submission" date="2020-10" db="EMBL/GenBank/DDBJ databases">
        <authorList>
            <person name="Gilroy R."/>
        </authorList>
    </citation>
    <scope>NUCLEOTIDE SEQUENCE</scope>
    <source>
        <strain evidence="2">CHK184-20233</strain>
    </source>
</reference>
<reference evidence="2" key="2">
    <citation type="journal article" date="2021" name="PeerJ">
        <title>Extensive microbial diversity within the chicken gut microbiome revealed by metagenomics and culture.</title>
        <authorList>
            <person name="Gilroy R."/>
            <person name="Ravi A."/>
            <person name="Getino M."/>
            <person name="Pursley I."/>
            <person name="Horton D.L."/>
            <person name="Alikhan N.F."/>
            <person name="Baker D."/>
            <person name="Gharbi K."/>
            <person name="Hall N."/>
            <person name="Watson M."/>
            <person name="Adriaenssens E.M."/>
            <person name="Foster-Nyarko E."/>
            <person name="Jarju S."/>
            <person name="Secka A."/>
            <person name="Antonio M."/>
            <person name="Oren A."/>
            <person name="Chaudhuri R.R."/>
            <person name="La Ragione R."/>
            <person name="Hildebrand F."/>
            <person name="Pallen M.J."/>
        </authorList>
    </citation>
    <scope>NUCLEOTIDE SEQUENCE</scope>
    <source>
        <strain evidence="2">CHK184-20233</strain>
    </source>
</reference>
<evidence type="ECO:0000256" key="1">
    <source>
        <dbReference type="SAM" id="Phobius"/>
    </source>
</evidence>
<feature type="transmembrane region" description="Helical" evidence="1">
    <location>
        <begin position="21"/>
        <end position="41"/>
    </location>
</feature>
<name>A0A9D1DTD9_9FIRM</name>
<organism evidence="2 3">
    <name type="scientific">Candidatus Onthousia excrementipullorum</name>
    <dbReference type="NCBI Taxonomy" id="2840884"/>
    <lineage>
        <taxon>Bacteria</taxon>
        <taxon>Bacillati</taxon>
        <taxon>Bacillota</taxon>
        <taxon>Bacilli</taxon>
        <taxon>Candidatus Onthousia</taxon>
    </lineage>
</organism>
<keyword evidence="1" id="KW-0812">Transmembrane</keyword>